<dbReference type="AlphaFoldDB" id="B5GLK6"/>
<evidence type="ECO:0000313" key="1">
    <source>
        <dbReference type="EMBL" id="EFG04870.2"/>
    </source>
</evidence>
<geneLocation type="plasmid" evidence="1 2">
    <name>pSCL4</name>
</geneLocation>
<keyword evidence="1" id="KW-0614">Plasmid</keyword>
<protein>
    <submittedName>
        <fullName evidence="1">Uncharacterized protein</fullName>
    </submittedName>
</protein>
<sequence>MGWTTSAARGRVPVGTRATVLVGRVPFTAPRADRAAGPPRMGAEVPGWSSWWRIGGFSAGRTDWPPRSTGRCRPI</sequence>
<evidence type="ECO:0000313" key="2">
    <source>
        <dbReference type="Proteomes" id="UP000002357"/>
    </source>
</evidence>
<name>B5GLK6_STRCL</name>
<dbReference type="EMBL" id="CM000914">
    <property type="protein sequence ID" value="EFG04870.2"/>
    <property type="molecule type" value="Genomic_DNA"/>
</dbReference>
<organism evidence="1 2">
    <name type="scientific">Streptomyces clavuligerus</name>
    <dbReference type="NCBI Taxonomy" id="1901"/>
    <lineage>
        <taxon>Bacteria</taxon>
        <taxon>Bacillati</taxon>
        <taxon>Actinomycetota</taxon>
        <taxon>Actinomycetes</taxon>
        <taxon>Kitasatosporales</taxon>
        <taxon>Streptomycetaceae</taxon>
        <taxon>Streptomyces</taxon>
    </lineage>
</organism>
<dbReference type="Proteomes" id="UP000002357">
    <property type="component" value="Plasmid pSCL4"/>
</dbReference>
<gene>
    <name evidence="1" type="ORF">SCLAV_p1386</name>
</gene>
<accession>B5GLK6</accession>
<reference evidence="1 2" key="1">
    <citation type="journal article" date="2010" name="Genome Biol. Evol.">
        <title>The sequence of a 1.8-mb bacterial linear plasmid reveals a rich evolutionary reservoir of secondary metabolic pathways.</title>
        <authorList>
            <person name="Medema M.H."/>
            <person name="Trefzer A."/>
            <person name="Kovalchuk A."/>
            <person name="van den Berg M."/>
            <person name="Mueller U."/>
            <person name="Heijne W."/>
            <person name="Wu L."/>
            <person name="Alam M.T."/>
            <person name="Ronning C.M."/>
            <person name="Nierman W.C."/>
            <person name="Bovenberg R.A.L."/>
            <person name="Breitling R."/>
            <person name="Takano E."/>
        </authorList>
    </citation>
    <scope>NUCLEOTIDE SEQUENCE [LARGE SCALE GENOMIC DNA]</scope>
    <source>
        <strain evidence="2">ATCC 27064 / DSM 738 / JCM 4710 / NBRC 13307 / NCIMB 12785 / NRRL 3585 / VKM Ac-602</strain>
        <plasmid evidence="1">pSCL4</plasmid>
    </source>
</reference>
<proteinExistence type="predicted"/>
<keyword evidence="2" id="KW-1185">Reference proteome</keyword>